<evidence type="ECO:0000256" key="2">
    <source>
        <dbReference type="ARBA" id="ARBA00022737"/>
    </source>
</evidence>
<dbReference type="PRINTS" id="PR00633">
    <property type="entry name" value="RCCNDNSATION"/>
</dbReference>
<dbReference type="PROSITE" id="PS00626">
    <property type="entry name" value="RCC1_2"/>
    <property type="match status" value="4"/>
</dbReference>
<dbReference type="InterPro" id="IPR058923">
    <property type="entry name" value="RCC1-like_dom"/>
</dbReference>
<dbReference type="InterPro" id="IPR000408">
    <property type="entry name" value="Reg_chr_condens"/>
</dbReference>
<dbReference type="Gene3D" id="2.130.10.30">
    <property type="entry name" value="Regulator of chromosome condensation 1/beta-lactamase-inhibitor protein II"/>
    <property type="match status" value="2"/>
</dbReference>
<evidence type="ECO:0000256" key="3">
    <source>
        <dbReference type="SAM" id="SignalP"/>
    </source>
</evidence>
<dbReference type="InterPro" id="IPR009091">
    <property type="entry name" value="RCC1/BLIP-II"/>
</dbReference>
<keyword evidence="2" id="KW-0677">Repeat</keyword>
<dbReference type="RefSeq" id="WP_378168510.1">
    <property type="nucleotide sequence ID" value="NZ_JBHSBU010000002.1"/>
</dbReference>
<keyword evidence="1" id="KW-0344">Guanine-nucleotide releasing factor</keyword>
<sequence>MLRYLTLLCLPLLSLAAVPPAVSAGGRYSLALDRDGQVFAWGDGSNGQLGGIASATVPQPLGLRGIAALAAGPLHAVALDQGGQVWTWGGNAHGQLGDGSLIDRANPLRVEGLDQVSAVAASARTSLALRRDGSVWHWGHTGTGLAPRPLPVAGLTDIVALAAGQEHWLALRSDGVVFSWGNSRDGQLGLADPNTGATPQPLPGLGPVVALAGGERHSVALGRDGRVYVWGDNRYGQLGLGDLEPRHQPVALPELEAIIAIAAGNQHTLALRRDGTVWGWGRNEHGQLGAEAPLLAPYPVWLPEADFTTMVAAGEQHTMLLRSDGLVQTLGSNLTGQLGDGTQVTRHRPTLVAQSSLQGFLDLDPTLANHALAPEQRPPFLLNVHASGRRQQRSLSVELKLPSRPNPGGYHLYVGARLPNGDNIQLLSPELREQIYQRSGSHGWVPYTGGALKPMLENILQDDAQARLTVDVLSDLDLEKFLGALIYIGYGSSDAEMLQSCRLRVIYVVTDENGNIPEGRRLPKLFCDN</sequence>
<keyword evidence="6" id="KW-1185">Reference proteome</keyword>
<dbReference type="EMBL" id="JBHSBU010000002">
    <property type="protein sequence ID" value="MFC4161886.1"/>
    <property type="molecule type" value="Genomic_DNA"/>
</dbReference>
<evidence type="ECO:0000259" key="4">
    <source>
        <dbReference type="Pfam" id="PF25390"/>
    </source>
</evidence>
<dbReference type="PANTHER" id="PTHR45982">
    <property type="entry name" value="REGULATOR OF CHROMOSOME CONDENSATION"/>
    <property type="match status" value="1"/>
</dbReference>
<dbReference type="PROSITE" id="PS50012">
    <property type="entry name" value="RCC1_3"/>
    <property type="match status" value="6"/>
</dbReference>
<proteinExistence type="predicted"/>
<feature type="domain" description="RCC1-like" evidence="4">
    <location>
        <begin position="149"/>
        <end position="353"/>
    </location>
</feature>
<reference evidence="6" key="1">
    <citation type="journal article" date="2019" name="Int. J. Syst. Evol. Microbiol.">
        <title>The Global Catalogue of Microorganisms (GCM) 10K type strain sequencing project: providing services to taxonomists for standard genome sequencing and annotation.</title>
        <authorList>
            <consortium name="The Broad Institute Genomics Platform"/>
            <consortium name="The Broad Institute Genome Sequencing Center for Infectious Disease"/>
            <person name="Wu L."/>
            <person name="Ma J."/>
        </authorList>
    </citation>
    <scope>NUCLEOTIDE SEQUENCE [LARGE SCALE GENOMIC DNA]</scope>
    <source>
        <strain evidence="6">LMG 29894</strain>
    </source>
</reference>
<dbReference type="Proteomes" id="UP001595791">
    <property type="component" value="Unassembled WGS sequence"/>
</dbReference>
<dbReference type="InterPro" id="IPR051553">
    <property type="entry name" value="Ran_GTPase-activating"/>
</dbReference>
<dbReference type="Pfam" id="PF13540">
    <property type="entry name" value="RCC1_2"/>
    <property type="match status" value="1"/>
</dbReference>
<evidence type="ECO:0000256" key="1">
    <source>
        <dbReference type="ARBA" id="ARBA00022658"/>
    </source>
</evidence>
<feature type="chain" id="PRO_5045691754" evidence="3">
    <location>
        <begin position="24"/>
        <end position="529"/>
    </location>
</feature>
<dbReference type="PANTHER" id="PTHR45982:SF1">
    <property type="entry name" value="REGULATOR OF CHROMOSOME CONDENSATION"/>
    <property type="match status" value="1"/>
</dbReference>
<dbReference type="Pfam" id="PF25390">
    <property type="entry name" value="WD40_RLD"/>
    <property type="match status" value="1"/>
</dbReference>
<keyword evidence="3" id="KW-0732">Signal</keyword>
<evidence type="ECO:0000313" key="5">
    <source>
        <dbReference type="EMBL" id="MFC4161886.1"/>
    </source>
</evidence>
<gene>
    <name evidence="5" type="ORF">ACFOW7_21335</name>
</gene>
<dbReference type="SUPFAM" id="SSF50985">
    <property type="entry name" value="RCC1/BLIP-II"/>
    <property type="match status" value="1"/>
</dbReference>
<evidence type="ECO:0000313" key="6">
    <source>
        <dbReference type="Proteomes" id="UP001595791"/>
    </source>
</evidence>
<name>A0ABV8MX69_9NEIS</name>
<comment type="caution">
    <text evidence="5">The sequence shown here is derived from an EMBL/GenBank/DDBJ whole genome shotgun (WGS) entry which is preliminary data.</text>
</comment>
<dbReference type="Pfam" id="PF00415">
    <property type="entry name" value="RCC1"/>
    <property type="match status" value="1"/>
</dbReference>
<feature type="signal peptide" evidence="3">
    <location>
        <begin position="1"/>
        <end position="23"/>
    </location>
</feature>
<organism evidence="5 6">
    <name type="scientific">Chitinimonas lacunae</name>
    <dbReference type="NCBI Taxonomy" id="1963018"/>
    <lineage>
        <taxon>Bacteria</taxon>
        <taxon>Pseudomonadati</taxon>
        <taxon>Pseudomonadota</taxon>
        <taxon>Betaproteobacteria</taxon>
        <taxon>Neisseriales</taxon>
        <taxon>Chitinibacteraceae</taxon>
        <taxon>Chitinimonas</taxon>
    </lineage>
</organism>
<protein>
    <submittedName>
        <fullName evidence="5">RCC1 domain-containing protein</fullName>
    </submittedName>
</protein>
<accession>A0ABV8MX69</accession>